<evidence type="ECO:0008006" key="3">
    <source>
        <dbReference type="Google" id="ProtNLM"/>
    </source>
</evidence>
<accession>A0ABY4P7J7</accession>
<protein>
    <recommendedName>
        <fullName evidence="3">Bacteriocin</fullName>
    </recommendedName>
</protein>
<keyword evidence="2" id="KW-1185">Reference proteome</keyword>
<evidence type="ECO:0000313" key="2">
    <source>
        <dbReference type="Proteomes" id="UP000831495"/>
    </source>
</evidence>
<gene>
    <name evidence="1" type="ORF">MOO45_04915</name>
</gene>
<reference evidence="1" key="1">
    <citation type="journal article" date="2022" name="Int. J. Syst. Evol. Microbiol.">
        <title>Apilactobacillus apisilvae sp. nov., Nicolia spurrieriana gen. nov. sp. nov., Bombilactobacillus folatiphilus sp. nov. and Bombilactobacillus thymidiniphilus sp. nov., four new lactic acid bacterial isolates from stingless bees Tetragonula carbonaria and Austroplebeia australis.</title>
        <authorList>
            <person name="Oliphant S.A."/>
            <person name="Watson-Haigh N.S."/>
            <person name="Sumby K.M."/>
            <person name="Gardner J."/>
            <person name="Groom S."/>
            <person name="Jiranek V."/>
        </authorList>
    </citation>
    <scope>NUCLEOTIDE SEQUENCE</scope>
    <source>
        <strain evidence="1">SG4_D2</strain>
    </source>
</reference>
<dbReference type="Proteomes" id="UP000831495">
    <property type="component" value="Chromosome"/>
</dbReference>
<dbReference type="RefSeq" id="WP_249513836.1">
    <property type="nucleotide sequence ID" value="NZ_CP093366.1"/>
</dbReference>
<sequence>MLSKQKKKLTAKEAGILIAKYGAIAAWAYPIDDLIKLINKLIFHK</sequence>
<name>A0ABY4P7J7_9LACO</name>
<organism evidence="1 2">
    <name type="scientific">Bombilactobacillus folatiphilus</name>
    <dbReference type="NCBI Taxonomy" id="2923362"/>
    <lineage>
        <taxon>Bacteria</taxon>
        <taxon>Bacillati</taxon>
        <taxon>Bacillota</taxon>
        <taxon>Bacilli</taxon>
        <taxon>Lactobacillales</taxon>
        <taxon>Lactobacillaceae</taxon>
        <taxon>Bombilactobacillus</taxon>
    </lineage>
</organism>
<proteinExistence type="predicted"/>
<evidence type="ECO:0000313" key="1">
    <source>
        <dbReference type="EMBL" id="UQS81566.1"/>
    </source>
</evidence>
<dbReference type="EMBL" id="CP093366">
    <property type="protein sequence ID" value="UQS81566.1"/>
    <property type="molecule type" value="Genomic_DNA"/>
</dbReference>